<dbReference type="Proteomes" id="UP001058461">
    <property type="component" value="Chromosome"/>
</dbReference>
<gene>
    <name evidence="1" type="ORF">KDW95_09255</name>
</gene>
<name>A0ABY5HN14_9GAMM</name>
<keyword evidence="2" id="KW-1185">Reference proteome</keyword>
<evidence type="ECO:0000313" key="2">
    <source>
        <dbReference type="Proteomes" id="UP001058461"/>
    </source>
</evidence>
<accession>A0ABY5HN14</accession>
<protein>
    <recommendedName>
        <fullName evidence="3">WGR domain-containing protein</fullName>
    </recommendedName>
</protein>
<dbReference type="EMBL" id="CP073347">
    <property type="protein sequence ID" value="UTW13800.1"/>
    <property type="molecule type" value="Genomic_DNA"/>
</dbReference>
<sequence length="83" mass="9897">MIVRWQKEQEYFIVRLYQDLVGDWILSQSWGDRAANEATVTHTVLHSYKEARRLLSNIARQQRKLGYRHTGMSEEQLGFDFSH</sequence>
<dbReference type="RefSeq" id="WP_255855989.1">
    <property type="nucleotide sequence ID" value="NZ_CP073347.1"/>
</dbReference>
<reference evidence="1" key="1">
    <citation type="submission" date="2021-04" db="EMBL/GenBank/DDBJ databases">
        <title>Oceanospirillales bacteria with DddD are important DMSP degraders in coastal seawater.</title>
        <authorList>
            <person name="Liu J."/>
        </authorList>
    </citation>
    <scope>NUCLEOTIDE SEQUENCE</scope>
    <source>
        <strain evidence="1">D13-1</strain>
    </source>
</reference>
<evidence type="ECO:0000313" key="1">
    <source>
        <dbReference type="EMBL" id="UTW13800.1"/>
    </source>
</evidence>
<organism evidence="1 2">
    <name type="scientific">Marinobacterium rhizophilum</name>
    <dbReference type="NCBI Taxonomy" id="420402"/>
    <lineage>
        <taxon>Bacteria</taxon>
        <taxon>Pseudomonadati</taxon>
        <taxon>Pseudomonadota</taxon>
        <taxon>Gammaproteobacteria</taxon>
        <taxon>Oceanospirillales</taxon>
        <taxon>Oceanospirillaceae</taxon>
        <taxon>Marinobacterium</taxon>
    </lineage>
</organism>
<proteinExistence type="predicted"/>
<evidence type="ECO:0008006" key="3">
    <source>
        <dbReference type="Google" id="ProtNLM"/>
    </source>
</evidence>